<dbReference type="EMBL" id="AVOT02003748">
    <property type="protein sequence ID" value="MBW0474480.1"/>
    <property type="molecule type" value="Genomic_DNA"/>
</dbReference>
<evidence type="ECO:0008006" key="4">
    <source>
        <dbReference type="Google" id="ProtNLM"/>
    </source>
</evidence>
<feature type="signal peptide" evidence="1">
    <location>
        <begin position="1"/>
        <end position="19"/>
    </location>
</feature>
<proteinExistence type="predicted"/>
<name>A0A9Q3C1E8_9BASI</name>
<reference evidence="2" key="1">
    <citation type="submission" date="2021-03" db="EMBL/GenBank/DDBJ databases">
        <title>Draft genome sequence of rust myrtle Austropuccinia psidii MF-1, a brazilian biotype.</title>
        <authorList>
            <person name="Quecine M.C."/>
            <person name="Pachon D.M.R."/>
            <person name="Bonatelli M.L."/>
            <person name="Correr F.H."/>
            <person name="Franceschini L.M."/>
            <person name="Leite T.F."/>
            <person name="Margarido G.R.A."/>
            <person name="Almeida C.A."/>
            <person name="Ferrarezi J.A."/>
            <person name="Labate C.A."/>
        </authorList>
    </citation>
    <scope>NUCLEOTIDE SEQUENCE</scope>
    <source>
        <strain evidence="2">MF-1</strain>
    </source>
</reference>
<gene>
    <name evidence="2" type="ORF">O181_014195</name>
</gene>
<keyword evidence="3" id="KW-1185">Reference proteome</keyword>
<accession>A0A9Q3C1E8</accession>
<protein>
    <recommendedName>
        <fullName evidence="4">RING-type domain-containing protein</fullName>
    </recommendedName>
</protein>
<comment type="caution">
    <text evidence="2">The sequence shown here is derived from an EMBL/GenBank/DDBJ whole genome shotgun (WGS) entry which is preliminary data.</text>
</comment>
<feature type="chain" id="PRO_5040343754" description="RING-type domain-containing protein" evidence="1">
    <location>
        <begin position="20"/>
        <end position="123"/>
    </location>
</feature>
<evidence type="ECO:0000313" key="3">
    <source>
        <dbReference type="Proteomes" id="UP000765509"/>
    </source>
</evidence>
<keyword evidence="1" id="KW-0732">Signal</keyword>
<dbReference type="Proteomes" id="UP000765509">
    <property type="component" value="Unassembled WGS sequence"/>
</dbReference>
<evidence type="ECO:0000313" key="2">
    <source>
        <dbReference type="EMBL" id="MBW0474480.1"/>
    </source>
</evidence>
<sequence>MLLIKLLGTLLLLAPACHARLSGEDIVCPECSSLEVRPQVGGLGCGTYDCERCQRHFTCLNQVSETEWECPNCNKSGKTTLDVDLGSLGCKRQDHKLCYDCIEDIAEKAKQEAEAAESSGAAN</sequence>
<evidence type="ECO:0000256" key="1">
    <source>
        <dbReference type="SAM" id="SignalP"/>
    </source>
</evidence>
<organism evidence="2 3">
    <name type="scientific">Austropuccinia psidii MF-1</name>
    <dbReference type="NCBI Taxonomy" id="1389203"/>
    <lineage>
        <taxon>Eukaryota</taxon>
        <taxon>Fungi</taxon>
        <taxon>Dikarya</taxon>
        <taxon>Basidiomycota</taxon>
        <taxon>Pucciniomycotina</taxon>
        <taxon>Pucciniomycetes</taxon>
        <taxon>Pucciniales</taxon>
        <taxon>Sphaerophragmiaceae</taxon>
        <taxon>Austropuccinia</taxon>
    </lineage>
</organism>
<dbReference type="AlphaFoldDB" id="A0A9Q3C1E8"/>